<sequence length="234" mass="25766">MMRTMVLVAALAFVGSSLAQVRPQPGAGDPRLQSVEFRAEQVVTLEVATGYQLSLEFAPDERIESVAVGDSGAWLVTPTQRGSHLFIKPVETGVATNMTVVTDARTYLFDLQPLPGPSSLMAYTVRFTYPKPSTAASMLTEAAQPTSETLYRVSGDRRLRPSELSDDGIKTYIRWPAAVALPAVYGIDDRGRETLLNGMMRDGLYVIDGVSERLVFRIDNRIARAKRVRASRKR</sequence>
<evidence type="ECO:0000313" key="5">
    <source>
        <dbReference type="Proteomes" id="UP000318055"/>
    </source>
</evidence>
<feature type="chain" id="PRO_5021790974" evidence="3">
    <location>
        <begin position="20"/>
        <end position="234"/>
    </location>
</feature>
<dbReference type="Proteomes" id="UP000318055">
    <property type="component" value="Chromosome"/>
</dbReference>
<feature type="signal peptide" evidence="3">
    <location>
        <begin position="1"/>
        <end position="19"/>
    </location>
</feature>
<dbReference type="CDD" id="cd06911">
    <property type="entry name" value="VirB9_CagX_TrbG"/>
    <property type="match status" value="1"/>
</dbReference>
<dbReference type="AlphaFoldDB" id="A0A518RIW0"/>
<dbReference type="InterPro" id="IPR038161">
    <property type="entry name" value="VirB9/CagX/TrbG_C_sf"/>
</dbReference>
<evidence type="ECO:0000256" key="1">
    <source>
        <dbReference type="ARBA" id="ARBA00006135"/>
    </source>
</evidence>
<dbReference type="EMBL" id="CP042239">
    <property type="protein sequence ID" value="QDX27371.1"/>
    <property type="molecule type" value="Genomic_DNA"/>
</dbReference>
<keyword evidence="2 3" id="KW-0732">Signal</keyword>
<dbReference type="OrthoDB" id="7390264at2"/>
<dbReference type="InterPro" id="IPR033645">
    <property type="entry name" value="VirB9/CagX/TrbG_C"/>
</dbReference>
<name>A0A518RIW0_9SPHN</name>
<accession>A0A518RIW0</accession>
<reference evidence="4 5" key="1">
    <citation type="submission" date="2019-07" db="EMBL/GenBank/DDBJ databases">
        <title>Sphingomonas alkalisoli sp. nov., isolated from rhizosphere soil of Suaedae salsa.</title>
        <authorList>
            <person name="Zhang H."/>
            <person name="Xu L."/>
            <person name="Zhang J.-X."/>
            <person name="Sun J.-Q."/>
        </authorList>
    </citation>
    <scope>NUCLEOTIDE SEQUENCE [LARGE SCALE GENOMIC DNA]</scope>
    <source>
        <strain evidence="4 5">XS-10</strain>
    </source>
</reference>
<gene>
    <name evidence="4" type="ORF">FPZ54_16065</name>
</gene>
<protein>
    <submittedName>
        <fullName evidence="4">Type VI secretion protein</fullName>
    </submittedName>
</protein>
<dbReference type="InterPro" id="IPR010258">
    <property type="entry name" value="Conjugal_tfr_TrbG/VirB9/CagX"/>
</dbReference>
<evidence type="ECO:0000313" key="4">
    <source>
        <dbReference type="EMBL" id="QDX27371.1"/>
    </source>
</evidence>
<organism evidence="4 5">
    <name type="scientific">Sphingomonas suaedae</name>
    <dbReference type="NCBI Taxonomy" id="2599297"/>
    <lineage>
        <taxon>Bacteria</taxon>
        <taxon>Pseudomonadati</taxon>
        <taxon>Pseudomonadota</taxon>
        <taxon>Alphaproteobacteria</taxon>
        <taxon>Sphingomonadales</taxon>
        <taxon>Sphingomonadaceae</taxon>
        <taxon>Sphingomonas</taxon>
    </lineage>
</organism>
<proteinExistence type="inferred from homology"/>
<evidence type="ECO:0000256" key="2">
    <source>
        <dbReference type="ARBA" id="ARBA00022729"/>
    </source>
</evidence>
<dbReference type="Pfam" id="PF03524">
    <property type="entry name" value="CagX"/>
    <property type="match status" value="1"/>
</dbReference>
<keyword evidence="5" id="KW-1185">Reference proteome</keyword>
<evidence type="ECO:0000256" key="3">
    <source>
        <dbReference type="SAM" id="SignalP"/>
    </source>
</evidence>
<dbReference type="Gene3D" id="2.60.40.2500">
    <property type="match status" value="1"/>
</dbReference>
<comment type="similarity">
    <text evidence="1">Belongs to the TrbG/VirB9 family.</text>
</comment>
<dbReference type="KEGG" id="ssua:FPZ54_16065"/>